<protein>
    <submittedName>
        <fullName evidence="1">Uncharacterized protein</fullName>
    </submittedName>
</protein>
<dbReference type="KEGG" id="psco:LY89DRAFT_673936"/>
<evidence type="ECO:0000313" key="2">
    <source>
        <dbReference type="Proteomes" id="UP000070700"/>
    </source>
</evidence>
<proteinExistence type="predicted"/>
<reference evidence="1 2" key="1">
    <citation type="submission" date="2015-10" db="EMBL/GenBank/DDBJ databases">
        <title>Full genome of DAOMC 229536 Phialocephala scopiformis, a fungal endophyte of spruce producing the potent anti-insectan compound rugulosin.</title>
        <authorList>
            <consortium name="DOE Joint Genome Institute"/>
            <person name="Walker A.K."/>
            <person name="Frasz S.L."/>
            <person name="Seifert K.A."/>
            <person name="Miller J.D."/>
            <person name="Mondo S.J."/>
            <person name="Labutti K."/>
            <person name="Lipzen A."/>
            <person name="Dockter R."/>
            <person name="Kennedy M."/>
            <person name="Grigoriev I.V."/>
            <person name="Spatafora J.W."/>
        </authorList>
    </citation>
    <scope>NUCLEOTIDE SEQUENCE [LARGE SCALE GENOMIC DNA]</scope>
    <source>
        <strain evidence="1 2">CBS 120377</strain>
    </source>
</reference>
<dbReference type="EMBL" id="KQ947425">
    <property type="protein sequence ID" value="KUJ12155.1"/>
    <property type="molecule type" value="Genomic_DNA"/>
</dbReference>
<organism evidence="1 2">
    <name type="scientific">Mollisia scopiformis</name>
    <name type="common">Conifer needle endophyte fungus</name>
    <name type="synonym">Phialocephala scopiformis</name>
    <dbReference type="NCBI Taxonomy" id="149040"/>
    <lineage>
        <taxon>Eukaryota</taxon>
        <taxon>Fungi</taxon>
        <taxon>Dikarya</taxon>
        <taxon>Ascomycota</taxon>
        <taxon>Pezizomycotina</taxon>
        <taxon>Leotiomycetes</taxon>
        <taxon>Helotiales</taxon>
        <taxon>Mollisiaceae</taxon>
        <taxon>Mollisia</taxon>
    </lineage>
</organism>
<gene>
    <name evidence="1" type="ORF">LY89DRAFT_673936</name>
</gene>
<dbReference type="Proteomes" id="UP000070700">
    <property type="component" value="Unassembled WGS sequence"/>
</dbReference>
<accession>A0A194WW08</accession>
<keyword evidence="2" id="KW-1185">Reference proteome</keyword>
<dbReference type="InParanoid" id="A0A194WW08"/>
<dbReference type="AlphaFoldDB" id="A0A194WW08"/>
<dbReference type="RefSeq" id="XP_018066510.1">
    <property type="nucleotide sequence ID" value="XM_018213398.1"/>
</dbReference>
<name>A0A194WW08_MOLSC</name>
<sequence length="201" mass="23120">MNPPRHQTFNWKGLPLDLKETIFDLMFEIYLGPCEPDKLEAFRGSEDFESARRIYHQKNKMMSPRNLTEWNELTRHQLNNIAHLYILLEDQDLVNLASLLNNPLETKNNLQSVILDVSRISTPHNSELLKIQNWAIIFSTIISLLEASISRRDVASKVSVLFDSAAGRHVEIVTKSRIYAIFKVWPTTSLICIPGRGFVSE</sequence>
<evidence type="ECO:0000313" key="1">
    <source>
        <dbReference type="EMBL" id="KUJ12155.1"/>
    </source>
</evidence>
<dbReference type="GeneID" id="28823124"/>